<dbReference type="InterPro" id="IPR021973">
    <property type="entry name" value="SprA-related"/>
</dbReference>
<evidence type="ECO:0000313" key="2">
    <source>
        <dbReference type="EMBL" id="MBE0366598.1"/>
    </source>
</evidence>
<evidence type="ECO:0008006" key="4">
    <source>
        <dbReference type="Google" id="ProtNLM"/>
    </source>
</evidence>
<reference evidence="2 3" key="1">
    <citation type="submission" date="2015-03" db="EMBL/GenBank/DDBJ databases">
        <title>Genome sequence of Pseudoalteromonas aurantia.</title>
        <authorList>
            <person name="Xie B.-B."/>
            <person name="Rong J.-C."/>
            <person name="Qin Q.-L."/>
            <person name="Zhang Y.-Z."/>
        </authorList>
    </citation>
    <scope>NUCLEOTIDE SEQUENCE [LARGE SCALE GENOMIC DNA]</scope>
    <source>
        <strain evidence="2 3">208</strain>
    </source>
</reference>
<feature type="compositionally biased region" description="Basic and acidic residues" evidence="1">
    <location>
        <begin position="21"/>
        <end position="32"/>
    </location>
</feature>
<name>A0ABR9E6I5_9GAMM</name>
<proteinExistence type="predicted"/>
<keyword evidence="3" id="KW-1185">Reference proteome</keyword>
<evidence type="ECO:0000256" key="1">
    <source>
        <dbReference type="SAM" id="MobiDB-lite"/>
    </source>
</evidence>
<evidence type="ECO:0000313" key="3">
    <source>
        <dbReference type="Proteomes" id="UP000615755"/>
    </source>
</evidence>
<gene>
    <name evidence="2" type="ORF">PAUR_a3635</name>
</gene>
<organism evidence="2 3">
    <name type="scientific">Pseudoalteromonas aurantia 208</name>
    <dbReference type="NCBI Taxonomy" id="1314867"/>
    <lineage>
        <taxon>Bacteria</taxon>
        <taxon>Pseudomonadati</taxon>
        <taxon>Pseudomonadota</taxon>
        <taxon>Gammaproteobacteria</taxon>
        <taxon>Alteromonadales</taxon>
        <taxon>Pseudoalteromonadaceae</taxon>
        <taxon>Pseudoalteromonas</taxon>
    </lineage>
</organism>
<sequence>MSIVTPPPAMNLNTANVYTETARRDNQLREVIPKAAPTSATFTENKAVNDGDKAKANSPDDNTLYDSSGKLEKNKVIDEKGAQSDDRQAKSDGDDTASEQEQNEEKAEQQQIQELKSRDTEVRLHEQAHARVGGQYAGSPSYEYQRGPDGNNYAVGGQVMIDVAEIPGDPSGTIEKMQTVRAAALAPAEPSGADRAIAADATQKQAAAQAELAKQVISRGAEEENQQQDTTRVQNYETRRLAADDEGLALSDSAVLESESGPFSVALPIEPEAVALKSEGGPFSVALPIERDPQIQARSLRINDFYQQSVQPELSASLSLQV</sequence>
<comment type="caution">
    <text evidence="2">The sequence shown here is derived from an EMBL/GenBank/DDBJ whole genome shotgun (WGS) entry which is preliminary data.</text>
</comment>
<dbReference type="Proteomes" id="UP000615755">
    <property type="component" value="Unassembled WGS sequence"/>
</dbReference>
<protein>
    <recommendedName>
        <fullName evidence="4">Catalase</fullName>
    </recommendedName>
</protein>
<feature type="compositionally biased region" description="Basic and acidic residues" evidence="1">
    <location>
        <begin position="69"/>
        <end position="93"/>
    </location>
</feature>
<dbReference type="EMBL" id="AQGV01000010">
    <property type="protein sequence ID" value="MBE0366598.1"/>
    <property type="molecule type" value="Genomic_DNA"/>
</dbReference>
<dbReference type="RefSeq" id="WP_192506114.1">
    <property type="nucleotide sequence ID" value="NZ_AQGV01000010.1"/>
</dbReference>
<feature type="region of interest" description="Disordered" evidence="1">
    <location>
        <begin position="21"/>
        <end position="150"/>
    </location>
</feature>
<feature type="compositionally biased region" description="Basic and acidic residues" evidence="1">
    <location>
        <begin position="115"/>
        <end position="129"/>
    </location>
</feature>
<dbReference type="Pfam" id="PF12118">
    <property type="entry name" value="SprA-related"/>
    <property type="match status" value="1"/>
</dbReference>
<accession>A0ABR9E6I5</accession>